<comment type="caution">
    <text evidence="5">The sequence shown here is derived from an EMBL/GenBank/DDBJ whole genome shotgun (WGS) entry which is preliminary data.</text>
</comment>
<evidence type="ECO:0000313" key="5">
    <source>
        <dbReference type="EMBL" id="KAG7566962.1"/>
    </source>
</evidence>
<name>A0A8K0JRH2_9TREE</name>
<dbReference type="PANTHER" id="PTHR22904:SF523">
    <property type="entry name" value="STRESS-INDUCED-PHOSPHOPROTEIN 1"/>
    <property type="match status" value="1"/>
</dbReference>
<keyword evidence="2 3" id="KW-0802">TPR repeat</keyword>
<feature type="region of interest" description="Disordered" evidence="4">
    <location>
        <begin position="245"/>
        <end position="264"/>
    </location>
</feature>
<dbReference type="Gene3D" id="1.25.40.10">
    <property type="entry name" value="Tetratricopeptide repeat domain"/>
    <property type="match status" value="1"/>
</dbReference>
<dbReference type="GO" id="GO:0051879">
    <property type="term" value="F:Hsp90 protein binding"/>
    <property type="evidence" value="ECO:0007669"/>
    <property type="project" value="TreeGrafter"/>
</dbReference>
<protein>
    <submittedName>
        <fullName evidence="5">Uncharacterized protein</fullName>
    </submittedName>
</protein>
<proteinExistence type="predicted"/>
<dbReference type="InterPro" id="IPR019734">
    <property type="entry name" value="TPR_rpt"/>
</dbReference>
<reference evidence="5" key="1">
    <citation type="submission" date="2020-04" db="EMBL/GenBank/DDBJ databases">
        <title>Analysis of mating type loci in Filobasidium floriforme.</title>
        <authorList>
            <person name="Nowrousian M."/>
        </authorList>
    </citation>
    <scope>NUCLEOTIDE SEQUENCE</scope>
    <source>
        <strain evidence="5">CBS 6242</strain>
    </source>
</reference>
<evidence type="ECO:0000256" key="4">
    <source>
        <dbReference type="SAM" id="MobiDB-lite"/>
    </source>
</evidence>
<feature type="compositionally biased region" description="Low complexity" evidence="4">
    <location>
        <begin position="20"/>
        <end position="30"/>
    </location>
</feature>
<feature type="compositionally biased region" description="Polar residues" evidence="4">
    <location>
        <begin position="246"/>
        <end position="260"/>
    </location>
</feature>
<keyword evidence="1" id="KW-0677">Repeat</keyword>
<dbReference type="EMBL" id="JABELV010000018">
    <property type="protein sequence ID" value="KAG7566962.1"/>
    <property type="molecule type" value="Genomic_DNA"/>
</dbReference>
<dbReference type="SMART" id="SM00028">
    <property type="entry name" value="TPR"/>
    <property type="match status" value="2"/>
</dbReference>
<dbReference type="Proteomes" id="UP000812966">
    <property type="component" value="Unassembled WGS sequence"/>
</dbReference>
<keyword evidence="6" id="KW-1185">Reference proteome</keyword>
<evidence type="ECO:0000256" key="2">
    <source>
        <dbReference type="ARBA" id="ARBA00022803"/>
    </source>
</evidence>
<evidence type="ECO:0000256" key="3">
    <source>
        <dbReference type="PROSITE-ProRule" id="PRU00339"/>
    </source>
</evidence>
<accession>A0A8K0JRH2</accession>
<organism evidence="5 6">
    <name type="scientific">Filobasidium floriforme</name>
    <dbReference type="NCBI Taxonomy" id="5210"/>
    <lineage>
        <taxon>Eukaryota</taxon>
        <taxon>Fungi</taxon>
        <taxon>Dikarya</taxon>
        <taxon>Basidiomycota</taxon>
        <taxon>Agaricomycotina</taxon>
        <taxon>Tremellomycetes</taxon>
        <taxon>Filobasidiales</taxon>
        <taxon>Filobasidiaceae</taxon>
        <taxon>Filobasidium</taxon>
    </lineage>
</organism>
<feature type="repeat" description="TPR" evidence="3">
    <location>
        <begin position="197"/>
        <end position="230"/>
    </location>
</feature>
<dbReference type="PROSITE" id="PS50005">
    <property type="entry name" value="TPR"/>
    <property type="match status" value="1"/>
</dbReference>
<feature type="region of interest" description="Disordered" evidence="4">
    <location>
        <begin position="1"/>
        <end position="30"/>
    </location>
</feature>
<dbReference type="InterPro" id="IPR011990">
    <property type="entry name" value="TPR-like_helical_dom_sf"/>
</dbReference>
<evidence type="ECO:0000256" key="1">
    <source>
        <dbReference type="ARBA" id="ARBA00022737"/>
    </source>
</evidence>
<gene>
    <name evidence="5" type="ORF">FFLO_01341</name>
</gene>
<dbReference type="SUPFAM" id="SSF48452">
    <property type="entry name" value="TPR-like"/>
    <property type="match status" value="1"/>
</dbReference>
<evidence type="ECO:0000313" key="6">
    <source>
        <dbReference type="Proteomes" id="UP000812966"/>
    </source>
</evidence>
<dbReference type="AlphaFoldDB" id="A0A8K0JRH2"/>
<sequence>MSHAHPHPHPQPPAGMTARAPPQMMAQAQMPPHTAAILDALPFNPIPFVLKDLPPRPNAPPPLPALLCPEHEQLVCDKCNVDFRDINQLSFFMSLLNPSHPPPPPNVPFAKQGEAVLKTREEGNKRFKDGNHREAGALYSRSVGLSMGKPAWEQAKSSQDEITAALMNRSASAAALGEWPAAYADADACIKLSPKNAKGYFRKAKALDGMSRFEEAFHTMQRGVKVEPDNVDYKNYAEELRKKSGITISQPAVEAESTTDVDVKKPIDAATETQAEESAVDNA</sequence>
<dbReference type="PANTHER" id="PTHR22904">
    <property type="entry name" value="TPR REPEAT CONTAINING PROTEIN"/>
    <property type="match status" value="1"/>
</dbReference>